<dbReference type="InterPro" id="IPR021256">
    <property type="entry name" value="DUF2808"/>
</dbReference>
<dbReference type="EMBL" id="CP053587">
    <property type="protein sequence ID" value="WNZ27503.1"/>
    <property type="molecule type" value="Genomic_DNA"/>
</dbReference>
<evidence type="ECO:0000313" key="1">
    <source>
        <dbReference type="EMBL" id="WNZ27503.1"/>
    </source>
</evidence>
<dbReference type="RefSeq" id="WP_316435829.1">
    <property type="nucleotide sequence ID" value="NZ_CP053587.1"/>
</dbReference>
<proteinExistence type="predicted"/>
<sequence length="194" mass="20992">MQWVSLGLTIAGMGVLLASTPNTISNLIQSQNDWLRIDGTVISSGSAGKQPLTEAEKTCYLTVPFPSDADEHLASLSFTQQFPEADRIPLPFDLTKTTAFVGTPNETVHPVGVNALLDEALTLWVEFDPSLAPGTTVTLGLQPELSPSTEERYDFAVTAYLDTDKPVAQFLGETTLKINSNNNFCQFLAPQEAD</sequence>
<organism evidence="1">
    <name type="scientific">Leptolyngbya sp. NK1-12</name>
    <dbReference type="NCBI Taxonomy" id="2547451"/>
    <lineage>
        <taxon>Bacteria</taxon>
        <taxon>Bacillati</taxon>
        <taxon>Cyanobacteriota</taxon>
        <taxon>Cyanophyceae</taxon>
        <taxon>Leptolyngbyales</taxon>
        <taxon>Leptolyngbyaceae</taxon>
        <taxon>Leptolyngbya group</taxon>
        <taxon>Leptolyngbya</taxon>
    </lineage>
</organism>
<dbReference type="Pfam" id="PF10989">
    <property type="entry name" value="DUF2808"/>
    <property type="match status" value="1"/>
</dbReference>
<accession>A0AA96WKY8</accession>
<gene>
    <name evidence="1" type="ORF">HJG54_32015</name>
</gene>
<name>A0AA96WKY8_9CYAN</name>
<protein>
    <submittedName>
        <fullName evidence="1">DUF2808 domain-containing protein</fullName>
    </submittedName>
</protein>
<dbReference type="AlphaFoldDB" id="A0AA96WKY8"/>
<reference evidence="1" key="1">
    <citation type="submission" date="2020-05" db="EMBL/GenBank/DDBJ databases">
        <authorList>
            <person name="Zhu T."/>
            <person name="Keshari N."/>
            <person name="Lu X."/>
        </authorList>
    </citation>
    <scope>NUCLEOTIDE SEQUENCE</scope>
    <source>
        <strain evidence="1">NK1-12</strain>
    </source>
</reference>